<dbReference type="AlphaFoldDB" id="D3PD60"/>
<dbReference type="CDD" id="cd06582">
    <property type="entry name" value="TM_PBP1_LivH_like"/>
    <property type="match status" value="1"/>
</dbReference>
<dbReference type="Pfam" id="PF02653">
    <property type="entry name" value="BPD_transp_2"/>
    <property type="match status" value="1"/>
</dbReference>
<evidence type="ECO:0000256" key="6">
    <source>
        <dbReference type="ARBA" id="ARBA00022970"/>
    </source>
</evidence>
<evidence type="ECO:0000256" key="1">
    <source>
        <dbReference type="ARBA" id="ARBA00004651"/>
    </source>
</evidence>
<proteinExistence type="inferred from homology"/>
<dbReference type="KEGG" id="ddf:DEFDS_1063"/>
<dbReference type="GO" id="GO:0005304">
    <property type="term" value="F:L-valine transmembrane transporter activity"/>
    <property type="evidence" value="ECO:0007669"/>
    <property type="project" value="TreeGrafter"/>
</dbReference>
<dbReference type="GO" id="GO:0015188">
    <property type="term" value="F:L-isoleucine transmembrane transporter activity"/>
    <property type="evidence" value="ECO:0007669"/>
    <property type="project" value="TreeGrafter"/>
</dbReference>
<keyword evidence="6" id="KW-0029">Amino-acid transport</keyword>
<dbReference type="eggNOG" id="COG0559">
    <property type="taxonomic scope" value="Bacteria"/>
</dbReference>
<name>D3PD60_DEFDS</name>
<feature type="transmembrane region" description="Helical" evidence="10">
    <location>
        <begin position="189"/>
        <end position="212"/>
    </location>
</feature>
<dbReference type="InterPro" id="IPR052157">
    <property type="entry name" value="BCAA_transport_permease"/>
</dbReference>
<keyword evidence="3" id="KW-1003">Cell membrane</keyword>
<evidence type="ECO:0000256" key="9">
    <source>
        <dbReference type="ARBA" id="ARBA00037998"/>
    </source>
</evidence>
<keyword evidence="8 10" id="KW-0472">Membrane</keyword>
<evidence type="ECO:0000256" key="8">
    <source>
        <dbReference type="ARBA" id="ARBA00023136"/>
    </source>
</evidence>
<keyword evidence="5 10" id="KW-0812">Transmembrane</keyword>
<dbReference type="EMBL" id="AP011529">
    <property type="protein sequence ID" value="BAI80533.1"/>
    <property type="molecule type" value="Genomic_DNA"/>
</dbReference>
<evidence type="ECO:0000256" key="5">
    <source>
        <dbReference type="ARBA" id="ARBA00022692"/>
    </source>
</evidence>
<dbReference type="GO" id="GO:0015192">
    <property type="term" value="F:L-phenylalanine transmembrane transporter activity"/>
    <property type="evidence" value="ECO:0007669"/>
    <property type="project" value="TreeGrafter"/>
</dbReference>
<organism evidence="11 12">
    <name type="scientific">Deferribacter desulfuricans (strain DSM 14783 / JCM 11476 / NBRC 101012 / SSM1)</name>
    <dbReference type="NCBI Taxonomy" id="639282"/>
    <lineage>
        <taxon>Bacteria</taxon>
        <taxon>Pseudomonadati</taxon>
        <taxon>Deferribacterota</taxon>
        <taxon>Deferribacteres</taxon>
        <taxon>Deferribacterales</taxon>
        <taxon>Deferribacteraceae</taxon>
        <taxon>Deferribacter</taxon>
    </lineage>
</organism>
<keyword evidence="7 10" id="KW-1133">Transmembrane helix</keyword>
<dbReference type="PANTHER" id="PTHR11795:SF371">
    <property type="entry name" value="HIGH-AFFINITY BRANCHED-CHAIN AMINO ACID TRANSPORT SYSTEM PERMEASE PROTEIN LIVH"/>
    <property type="match status" value="1"/>
</dbReference>
<feature type="transmembrane region" description="Helical" evidence="10">
    <location>
        <begin position="12"/>
        <end position="31"/>
    </location>
</feature>
<accession>D3PD60</accession>
<dbReference type="HOGENOM" id="CLU_039929_3_0_0"/>
<comment type="similarity">
    <text evidence="9">Belongs to the binding-protein-dependent transport system permease family. LivHM subfamily.</text>
</comment>
<dbReference type="PANTHER" id="PTHR11795">
    <property type="entry name" value="BRANCHED-CHAIN AMINO ACID TRANSPORT SYSTEM PERMEASE PROTEIN LIVH"/>
    <property type="match status" value="1"/>
</dbReference>
<dbReference type="STRING" id="639282.DEFDS_1063"/>
<evidence type="ECO:0000256" key="4">
    <source>
        <dbReference type="ARBA" id="ARBA00022519"/>
    </source>
</evidence>
<feature type="transmembrane region" description="Helical" evidence="10">
    <location>
        <begin position="136"/>
        <end position="160"/>
    </location>
</feature>
<evidence type="ECO:0000256" key="3">
    <source>
        <dbReference type="ARBA" id="ARBA00022475"/>
    </source>
</evidence>
<evidence type="ECO:0000256" key="10">
    <source>
        <dbReference type="SAM" id="Phobius"/>
    </source>
</evidence>
<reference evidence="11 12" key="1">
    <citation type="journal article" date="2010" name="DNA Res.">
        <title>Bacterial lifestyle in a deep-sea hydrothermal vent chimney revealed by the genome sequence of the thermophilic bacterium Deferribacter desulfuricans SSM1.</title>
        <authorList>
            <person name="Takaki Y."/>
            <person name="Shimamura S."/>
            <person name="Nakagawa S."/>
            <person name="Fukuhara Y."/>
            <person name="Horikawa H."/>
            <person name="Ankai A."/>
            <person name="Harada T."/>
            <person name="Hosoyama A."/>
            <person name="Oguchi A."/>
            <person name="Fukui S."/>
            <person name="Fujita N."/>
            <person name="Takami H."/>
            <person name="Takai K."/>
        </authorList>
    </citation>
    <scope>NUCLEOTIDE SEQUENCE [LARGE SCALE GENOMIC DNA]</scope>
    <source>
        <strain evidence="12">DSM 14783 / JCM 11476 / NBRC 101012 / SSM1</strain>
    </source>
</reference>
<dbReference type="GO" id="GO:0005886">
    <property type="term" value="C:plasma membrane"/>
    <property type="evidence" value="ECO:0007669"/>
    <property type="project" value="UniProtKB-SubCell"/>
</dbReference>
<feature type="transmembrane region" description="Helical" evidence="10">
    <location>
        <begin position="65"/>
        <end position="84"/>
    </location>
</feature>
<gene>
    <name evidence="11" type="ordered locus">DEFDS_1063</name>
</gene>
<dbReference type="GO" id="GO:0015808">
    <property type="term" value="P:L-alanine transport"/>
    <property type="evidence" value="ECO:0007669"/>
    <property type="project" value="TreeGrafter"/>
</dbReference>
<keyword evidence="2" id="KW-0813">Transport</keyword>
<sequence length="293" mass="30938">MLEMIIKQLLNGLTVGSVYALIALGYTMVYGIIKLINFAHGDIYMIGAFLGLIAATVIMKNFVVVLVFAMMGCAILGVLVEKVAYKPLRNSSRISALISAIGASIIISNTVVLINGPQREAYPKLFPNITYNLGGISISLLQVFIIVISIVLMYGLYYIVHNTKMGIAMRAVSQNLNAARLMGINPDKIISFTFALGSSLAAAAGVLVGTYYTAIDPMMGLLFGLKAFVAAVLGGIGSIPGAMFGGIVLGLAEVLGVAFISPSFRDAIAFGILIFILIVKPTGLFGSTAKEKV</sequence>
<feature type="transmembrane region" description="Helical" evidence="10">
    <location>
        <begin position="267"/>
        <end position="286"/>
    </location>
</feature>
<feature type="transmembrane region" description="Helical" evidence="10">
    <location>
        <begin position="243"/>
        <end position="261"/>
    </location>
</feature>
<dbReference type="GO" id="GO:0042941">
    <property type="term" value="P:D-alanine transmembrane transport"/>
    <property type="evidence" value="ECO:0007669"/>
    <property type="project" value="TreeGrafter"/>
</dbReference>
<dbReference type="InterPro" id="IPR001851">
    <property type="entry name" value="ABC_transp_permease"/>
</dbReference>
<dbReference type="GO" id="GO:0015190">
    <property type="term" value="F:L-leucine transmembrane transporter activity"/>
    <property type="evidence" value="ECO:0007669"/>
    <property type="project" value="TreeGrafter"/>
</dbReference>
<feature type="transmembrane region" description="Helical" evidence="10">
    <location>
        <begin position="96"/>
        <end position="116"/>
    </location>
</feature>
<keyword evidence="12" id="KW-1185">Reference proteome</keyword>
<evidence type="ECO:0000313" key="12">
    <source>
        <dbReference type="Proteomes" id="UP000001520"/>
    </source>
</evidence>
<comment type="subcellular location">
    <subcellularLocation>
        <location evidence="1">Cell membrane</location>
        <topology evidence="1">Multi-pass membrane protein</topology>
    </subcellularLocation>
</comment>
<protein>
    <submittedName>
        <fullName evidence="11">Branched-chain amino acid ABC transporter, permease</fullName>
    </submittedName>
</protein>
<evidence type="ECO:0000256" key="2">
    <source>
        <dbReference type="ARBA" id="ARBA00022448"/>
    </source>
</evidence>
<dbReference type="Proteomes" id="UP000001520">
    <property type="component" value="Chromosome"/>
</dbReference>
<evidence type="ECO:0000313" key="11">
    <source>
        <dbReference type="EMBL" id="BAI80533.1"/>
    </source>
</evidence>
<evidence type="ECO:0000256" key="7">
    <source>
        <dbReference type="ARBA" id="ARBA00022989"/>
    </source>
</evidence>
<dbReference type="GO" id="GO:1903806">
    <property type="term" value="P:L-isoleucine import across plasma membrane"/>
    <property type="evidence" value="ECO:0007669"/>
    <property type="project" value="TreeGrafter"/>
</dbReference>
<keyword evidence="4" id="KW-0997">Cell inner membrane</keyword>